<dbReference type="AlphaFoldDB" id="A0A843USR1"/>
<dbReference type="EMBL" id="NMUH01001135">
    <property type="protein sequence ID" value="MQL89292.1"/>
    <property type="molecule type" value="Genomic_DNA"/>
</dbReference>
<organism evidence="1 2">
    <name type="scientific">Colocasia esculenta</name>
    <name type="common">Wild taro</name>
    <name type="synonym">Arum esculentum</name>
    <dbReference type="NCBI Taxonomy" id="4460"/>
    <lineage>
        <taxon>Eukaryota</taxon>
        <taxon>Viridiplantae</taxon>
        <taxon>Streptophyta</taxon>
        <taxon>Embryophyta</taxon>
        <taxon>Tracheophyta</taxon>
        <taxon>Spermatophyta</taxon>
        <taxon>Magnoliopsida</taxon>
        <taxon>Liliopsida</taxon>
        <taxon>Araceae</taxon>
        <taxon>Aroideae</taxon>
        <taxon>Colocasieae</taxon>
        <taxon>Colocasia</taxon>
    </lineage>
</organism>
<comment type="caution">
    <text evidence="1">The sequence shown here is derived from an EMBL/GenBank/DDBJ whole genome shotgun (WGS) entry which is preliminary data.</text>
</comment>
<dbReference type="Proteomes" id="UP000652761">
    <property type="component" value="Unassembled WGS sequence"/>
</dbReference>
<gene>
    <name evidence="1" type="ORF">Taro_021856</name>
</gene>
<name>A0A843USR1_COLES</name>
<protein>
    <submittedName>
        <fullName evidence="1">Uncharacterized protein</fullName>
    </submittedName>
</protein>
<keyword evidence="2" id="KW-1185">Reference proteome</keyword>
<reference evidence="1" key="1">
    <citation type="submission" date="2017-07" db="EMBL/GenBank/DDBJ databases">
        <title>Taro Niue Genome Assembly and Annotation.</title>
        <authorList>
            <person name="Atibalentja N."/>
            <person name="Keating K."/>
            <person name="Fields C.J."/>
        </authorList>
    </citation>
    <scope>NUCLEOTIDE SEQUENCE</scope>
    <source>
        <strain evidence="1">Niue_2</strain>
        <tissue evidence="1">Leaf</tissue>
    </source>
</reference>
<proteinExistence type="predicted"/>
<evidence type="ECO:0000313" key="1">
    <source>
        <dbReference type="EMBL" id="MQL89292.1"/>
    </source>
</evidence>
<evidence type="ECO:0000313" key="2">
    <source>
        <dbReference type="Proteomes" id="UP000652761"/>
    </source>
</evidence>
<accession>A0A843USR1</accession>
<sequence length="89" mass="10235">MATFPPAPVLETPVQRQELNGQLAAMKIPGWWHDLVSLTHVDSNICVTKFNSLSLRFKSYRALSLTLRYLLLCLRFPIRPPLGCLWNRI</sequence>